<evidence type="ECO:0000313" key="2">
    <source>
        <dbReference type="Proteomes" id="UP000197334"/>
    </source>
</evidence>
<protein>
    <recommendedName>
        <fullName evidence="3">Cytotoxic translational repressor of toxin-antitoxin stability system</fullName>
    </recommendedName>
</protein>
<keyword evidence="2" id="KW-1185">Reference proteome</keyword>
<reference evidence="1 2" key="1">
    <citation type="submission" date="2014-08" db="EMBL/GenBank/DDBJ databases">
        <title>Draft genome sequence of a novel L-asparaginase producing marine bacterium, Halomonas campaniensis.</title>
        <authorList>
            <person name="Sundarakrishnan B."/>
            <person name="Moushumi Priya A."/>
            <person name="Raman G."/>
            <person name="Sakthivel N."/>
            <person name="Park S."/>
            <person name="Jayachandran S."/>
        </authorList>
    </citation>
    <scope>NUCLEOTIDE SEQUENCE [LARGE SCALE GENOMIC DNA]</scope>
    <source>
        <strain evidence="1 2">SK03</strain>
    </source>
</reference>
<dbReference type="AlphaFoldDB" id="A0A246RZP7"/>
<evidence type="ECO:0008006" key="3">
    <source>
        <dbReference type="Google" id="ProtNLM"/>
    </source>
</evidence>
<dbReference type="Proteomes" id="UP000197334">
    <property type="component" value="Unassembled WGS sequence"/>
</dbReference>
<dbReference type="EMBL" id="JPUA01000032">
    <property type="protein sequence ID" value="OWV29447.1"/>
    <property type="molecule type" value="Genomic_DNA"/>
</dbReference>
<name>A0A246RZP7_9GAMM</name>
<dbReference type="Gene3D" id="3.30.2310.20">
    <property type="entry name" value="RelE-like"/>
    <property type="match status" value="1"/>
</dbReference>
<evidence type="ECO:0000313" key="1">
    <source>
        <dbReference type="EMBL" id="OWV29447.1"/>
    </source>
</evidence>
<dbReference type="InterPro" id="IPR035093">
    <property type="entry name" value="RelE/ParE_toxin_dom_sf"/>
</dbReference>
<accession>A0A246RZP7</accession>
<gene>
    <name evidence="1" type="ORF">JI62_11570</name>
</gene>
<organism evidence="1 2">
    <name type="scientific">Halomonas campaniensis</name>
    <dbReference type="NCBI Taxonomy" id="213554"/>
    <lineage>
        <taxon>Bacteria</taxon>
        <taxon>Pseudomonadati</taxon>
        <taxon>Pseudomonadota</taxon>
        <taxon>Gammaproteobacteria</taxon>
        <taxon>Oceanospirillales</taxon>
        <taxon>Halomonadaceae</taxon>
        <taxon>Halomonas</taxon>
    </lineage>
</organism>
<sequence length="97" mass="11237">MNRLITSIDFERYPSFLKALGKLPIEVREQAKAALKKLLHDPQPKSIRLEKLSGYRRPDIYTIHATSNHSHKISFELEGACAVMRRIDTHKRIDKTP</sequence>
<comment type="caution">
    <text evidence="1">The sequence shown here is derived from an EMBL/GenBank/DDBJ whole genome shotgun (WGS) entry which is preliminary data.</text>
</comment>
<proteinExistence type="predicted"/>
<dbReference type="SUPFAM" id="SSF143011">
    <property type="entry name" value="RelE-like"/>
    <property type="match status" value="1"/>
</dbReference>